<proteinExistence type="predicted"/>
<reference evidence="2 3" key="1">
    <citation type="submission" date="2021-06" db="EMBL/GenBank/DDBJ databases">
        <title>Caerostris darwini draft genome.</title>
        <authorList>
            <person name="Kono N."/>
            <person name="Arakawa K."/>
        </authorList>
    </citation>
    <scope>NUCLEOTIDE SEQUENCE [LARGE SCALE GENOMIC DNA]</scope>
</reference>
<evidence type="ECO:0000313" key="3">
    <source>
        <dbReference type="Proteomes" id="UP001054837"/>
    </source>
</evidence>
<feature type="region of interest" description="Disordered" evidence="1">
    <location>
        <begin position="35"/>
        <end position="65"/>
    </location>
</feature>
<gene>
    <name evidence="2" type="ORF">CDAR_550141</name>
</gene>
<organism evidence="2 3">
    <name type="scientific">Caerostris darwini</name>
    <dbReference type="NCBI Taxonomy" id="1538125"/>
    <lineage>
        <taxon>Eukaryota</taxon>
        <taxon>Metazoa</taxon>
        <taxon>Ecdysozoa</taxon>
        <taxon>Arthropoda</taxon>
        <taxon>Chelicerata</taxon>
        <taxon>Arachnida</taxon>
        <taxon>Araneae</taxon>
        <taxon>Araneomorphae</taxon>
        <taxon>Entelegynae</taxon>
        <taxon>Araneoidea</taxon>
        <taxon>Araneidae</taxon>
        <taxon>Caerostris</taxon>
    </lineage>
</organism>
<dbReference type="InterPro" id="IPR013783">
    <property type="entry name" value="Ig-like_fold"/>
</dbReference>
<accession>A0AAV4PLI4</accession>
<evidence type="ECO:0000313" key="2">
    <source>
        <dbReference type="EMBL" id="GIX96641.1"/>
    </source>
</evidence>
<name>A0AAV4PLI4_9ARAC</name>
<protein>
    <submittedName>
        <fullName evidence="2">Uncharacterized protein</fullName>
    </submittedName>
</protein>
<dbReference type="EMBL" id="BPLQ01002951">
    <property type="protein sequence ID" value="GIX96641.1"/>
    <property type="molecule type" value="Genomic_DNA"/>
</dbReference>
<keyword evidence="3" id="KW-1185">Reference proteome</keyword>
<dbReference type="Proteomes" id="UP001054837">
    <property type="component" value="Unassembled WGS sequence"/>
</dbReference>
<sequence>MTECSLNKQMWKSDRTHLRSADALLHSRFHLSSRNRRSGHLYPNPGKKKEKGANPFRCTDSPKSDGISFPQNIHSPHFRSYTVLYSGELLIHETQEKDAEWSYRCQTRHRLTGEMVVSVSAGKITVTVRMRFIEDCSLKGGITLIPMQPCVKSSF</sequence>
<comment type="caution">
    <text evidence="2">The sequence shown here is derived from an EMBL/GenBank/DDBJ whole genome shotgun (WGS) entry which is preliminary data.</text>
</comment>
<dbReference type="Gene3D" id="2.60.40.10">
    <property type="entry name" value="Immunoglobulins"/>
    <property type="match status" value="1"/>
</dbReference>
<dbReference type="AlphaFoldDB" id="A0AAV4PLI4"/>
<evidence type="ECO:0000256" key="1">
    <source>
        <dbReference type="SAM" id="MobiDB-lite"/>
    </source>
</evidence>